<comment type="caution">
    <text evidence="4">The sequence shown here is derived from an EMBL/GenBank/DDBJ whole genome shotgun (WGS) entry which is preliminary data.</text>
</comment>
<keyword evidence="1" id="KW-0808">Transferase</keyword>
<reference evidence="5" key="1">
    <citation type="journal article" date="2019" name="Int. J. Syst. Evol. Microbiol.">
        <title>The Global Catalogue of Microorganisms (GCM) 10K type strain sequencing project: providing services to taxonomists for standard genome sequencing and annotation.</title>
        <authorList>
            <consortium name="The Broad Institute Genomics Platform"/>
            <consortium name="The Broad Institute Genome Sequencing Center for Infectious Disease"/>
            <person name="Wu L."/>
            <person name="Ma J."/>
        </authorList>
    </citation>
    <scope>NUCLEOTIDE SEQUENCE [LARGE SCALE GENOMIC DNA]</scope>
    <source>
        <strain evidence="5">CCTCC AB 2013263</strain>
    </source>
</reference>
<dbReference type="CDD" id="cd07989">
    <property type="entry name" value="LPLAT_AGPAT-like"/>
    <property type="match status" value="1"/>
</dbReference>
<protein>
    <submittedName>
        <fullName evidence="4">Lysophospholipid acyltransferase family protein</fullName>
    </submittedName>
</protein>
<dbReference type="PANTHER" id="PTHR10434:SF9">
    <property type="entry name" value="PHOSPHOLIPID_GLYCEROL ACYLTRANSFERASE DOMAIN-CONTAINING PROTEIN"/>
    <property type="match status" value="1"/>
</dbReference>
<accession>A0ABV8A9C2</accession>
<name>A0ABV8A9C2_9DEIO</name>
<dbReference type="Proteomes" id="UP001595748">
    <property type="component" value="Unassembled WGS sequence"/>
</dbReference>
<dbReference type="EMBL" id="JBHRZF010000168">
    <property type="protein sequence ID" value="MFC3862019.1"/>
    <property type="molecule type" value="Genomic_DNA"/>
</dbReference>
<evidence type="ECO:0000259" key="3">
    <source>
        <dbReference type="SMART" id="SM00563"/>
    </source>
</evidence>
<keyword evidence="2 4" id="KW-0012">Acyltransferase</keyword>
<dbReference type="RefSeq" id="WP_380079485.1">
    <property type="nucleotide sequence ID" value="NZ_JBHRZF010000168.1"/>
</dbReference>
<evidence type="ECO:0000313" key="5">
    <source>
        <dbReference type="Proteomes" id="UP001595748"/>
    </source>
</evidence>
<dbReference type="GO" id="GO:0016746">
    <property type="term" value="F:acyltransferase activity"/>
    <property type="evidence" value="ECO:0007669"/>
    <property type="project" value="UniProtKB-KW"/>
</dbReference>
<dbReference type="Pfam" id="PF01553">
    <property type="entry name" value="Acyltransferase"/>
    <property type="match status" value="1"/>
</dbReference>
<dbReference type="PANTHER" id="PTHR10434">
    <property type="entry name" value="1-ACYL-SN-GLYCEROL-3-PHOSPHATE ACYLTRANSFERASE"/>
    <property type="match status" value="1"/>
</dbReference>
<feature type="domain" description="Phospholipid/glycerol acyltransferase" evidence="3">
    <location>
        <begin position="40"/>
        <end position="145"/>
    </location>
</feature>
<organism evidence="4 5">
    <name type="scientific">Deinococcus antarcticus</name>
    <dbReference type="NCBI Taxonomy" id="1298767"/>
    <lineage>
        <taxon>Bacteria</taxon>
        <taxon>Thermotogati</taxon>
        <taxon>Deinococcota</taxon>
        <taxon>Deinococci</taxon>
        <taxon>Deinococcales</taxon>
        <taxon>Deinococcaceae</taxon>
        <taxon>Deinococcus</taxon>
    </lineage>
</organism>
<gene>
    <name evidence="4" type="ORF">ACFOPQ_14715</name>
</gene>
<dbReference type="SUPFAM" id="SSF69593">
    <property type="entry name" value="Glycerol-3-phosphate (1)-acyltransferase"/>
    <property type="match status" value="1"/>
</dbReference>
<keyword evidence="5" id="KW-1185">Reference proteome</keyword>
<evidence type="ECO:0000256" key="2">
    <source>
        <dbReference type="ARBA" id="ARBA00023315"/>
    </source>
</evidence>
<dbReference type="SMART" id="SM00563">
    <property type="entry name" value="PlsC"/>
    <property type="match status" value="1"/>
</dbReference>
<dbReference type="InterPro" id="IPR002123">
    <property type="entry name" value="Plipid/glycerol_acylTrfase"/>
</dbReference>
<sequence length="225" mass="24694">MNNPMNRWWIRPLLLHSIRSSVRRDLAGVWVYGPVPTGGAILAPNHQSWWDGYLLKEVAAGRGQPCHVLMTREQLARFPFLRLVGAADASELRPLARAARGGAWVVVFPEGEISPQGQVNEVQPGAAWLARQAGVPVIPVAVRVVMRGAQWPEAFVRFGLPCPPPDLKSTLNALLAGLDADLRSTHPDFPPAGYLRWVTGRASLHDEVSLPSRLLIRLGGFKKES</sequence>
<proteinExistence type="predicted"/>
<evidence type="ECO:0000313" key="4">
    <source>
        <dbReference type="EMBL" id="MFC3862019.1"/>
    </source>
</evidence>
<evidence type="ECO:0000256" key="1">
    <source>
        <dbReference type="ARBA" id="ARBA00022679"/>
    </source>
</evidence>